<dbReference type="AlphaFoldDB" id="E3LNF9"/>
<reference evidence="2" key="1">
    <citation type="submission" date="2007-07" db="EMBL/GenBank/DDBJ databases">
        <title>PCAP assembly of the Caenorhabditis remanei genome.</title>
        <authorList>
            <consortium name="The Caenorhabditis remanei Sequencing Consortium"/>
            <person name="Wilson R.K."/>
        </authorList>
    </citation>
    <scope>NUCLEOTIDE SEQUENCE [LARGE SCALE GENOMIC DNA]</scope>
    <source>
        <strain evidence="2">PB4641</strain>
    </source>
</reference>
<evidence type="ECO:0000256" key="1">
    <source>
        <dbReference type="SAM" id="Phobius"/>
    </source>
</evidence>
<evidence type="ECO:0000313" key="2">
    <source>
        <dbReference type="EMBL" id="EFP05744.1"/>
    </source>
</evidence>
<dbReference type="eggNOG" id="ENOG502TFTA">
    <property type="taxonomic scope" value="Eukaryota"/>
</dbReference>
<proteinExistence type="predicted"/>
<dbReference type="OrthoDB" id="5827554at2759"/>
<dbReference type="Proteomes" id="UP000008281">
    <property type="component" value="Unassembled WGS sequence"/>
</dbReference>
<name>E3LNF9_CAERE</name>
<dbReference type="OMA" id="LYWYLLW"/>
<feature type="transmembrane region" description="Helical" evidence="1">
    <location>
        <begin position="122"/>
        <end position="149"/>
    </location>
</feature>
<keyword evidence="1" id="KW-0812">Transmembrane</keyword>
<keyword evidence="3" id="KW-1185">Reference proteome</keyword>
<feature type="transmembrane region" description="Helical" evidence="1">
    <location>
        <begin position="169"/>
        <end position="188"/>
    </location>
</feature>
<keyword evidence="1" id="KW-0472">Membrane</keyword>
<gene>
    <name evidence="2" type="ORF">CRE_27105</name>
</gene>
<keyword evidence="1" id="KW-1133">Transmembrane helix</keyword>
<organism evidence="3">
    <name type="scientific">Caenorhabditis remanei</name>
    <name type="common">Caenorhabditis vulgaris</name>
    <dbReference type="NCBI Taxonomy" id="31234"/>
    <lineage>
        <taxon>Eukaryota</taxon>
        <taxon>Metazoa</taxon>
        <taxon>Ecdysozoa</taxon>
        <taxon>Nematoda</taxon>
        <taxon>Chromadorea</taxon>
        <taxon>Rhabditida</taxon>
        <taxon>Rhabditina</taxon>
        <taxon>Rhabditomorpha</taxon>
        <taxon>Rhabditoidea</taxon>
        <taxon>Rhabditidae</taxon>
        <taxon>Peloderinae</taxon>
        <taxon>Caenorhabditis</taxon>
    </lineage>
</organism>
<feature type="transmembrane region" description="Helical" evidence="1">
    <location>
        <begin position="32"/>
        <end position="56"/>
    </location>
</feature>
<dbReference type="InParanoid" id="E3LNF9"/>
<protein>
    <submittedName>
        <fullName evidence="2">Uncharacterized protein</fullName>
    </submittedName>
</protein>
<dbReference type="FunCoup" id="E3LNF9">
    <property type="interactions" value="1764"/>
</dbReference>
<accession>E3LNF9</accession>
<dbReference type="EMBL" id="DS268412">
    <property type="protein sequence ID" value="EFP05744.1"/>
    <property type="molecule type" value="Genomic_DNA"/>
</dbReference>
<evidence type="ECO:0000313" key="3">
    <source>
        <dbReference type="Proteomes" id="UP000008281"/>
    </source>
</evidence>
<feature type="transmembrane region" description="Helical" evidence="1">
    <location>
        <begin position="96"/>
        <end position="115"/>
    </location>
</feature>
<sequence length="222" mass="25643">MIIYHQSSLSFLSFCSHLEFHSFETMDFEYKILCCHVAVDVAVLCTLEIIVIVATYLTGFKHPLMTCQSFNVSILERYNEPTVLSQHKICTTNGPLVFWIIIHLFTDLMALISIYSKSTKLLLGFLVVTCLDLLVSLAYVVVLLAFIVLNEQVDKVEVNSNTRISLFEFEVMIMFMGGMVLFKIYEILTGRRLYWYLLWLQDNMMAPRSALIKNDDNSVFQF</sequence>
<dbReference type="HOGENOM" id="CLU_127274_0_0_1"/>